<dbReference type="OrthoDB" id="207084at2759"/>
<organism evidence="1 2">
    <name type="scientific">Plasmopara halstedii</name>
    <name type="common">Downy mildew of sunflower</name>
    <dbReference type="NCBI Taxonomy" id="4781"/>
    <lineage>
        <taxon>Eukaryota</taxon>
        <taxon>Sar</taxon>
        <taxon>Stramenopiles</taxon>
        <taxon>Oomycota</taxon>
        <taxon>Peronosporomycetes</taxon>
        <taxon>Peronosporales</taxon>
        <taxon>Peronosporaceae</taxon>
        <taxon>Plasmopara</taxon>
    </lineage>
</organism>
<dbReference type="Gene3D" id="2.30.310.10">
    <property type="entry name" value="ibrinogen binding protein from staphylococcus aureus domain"/>
    <property type="match status" value="1"/>
</dbReference>
<dbReference type="GeneID" id="36395881"/>
<dbReference type="Pfam" id="PF05833">
    <property type="entry name" value="NFACT_N"/>
    <property type="match status" value="1"/>
</dbReference>
<dbReference type="GO" id="GO:1990116">
    <property type="term" value="P:ribosome-associated ubiquitin-dependent protein catabolic process"/>
    <property type="evidence" value="ECO:0007669"/>
    <property type="project" value="TreeGrafter"/>
</dbReference>
<dbReference type="STRING" id="4781.A0A0P1AT93"/>
<dbReference type="RefSeq" id="XP_024580831.1">
    <property type="nucleotide sequence ID" value="XM_024730566.1"/>
</dbReference>
<accession>A0A0P1AT93</accession>
<dbReference type="OMA" id="RAYRECE"/>
<dbReference type="InterPro" id="IPR051608">
    <property type="entry name" value="RQC_Subunit_NEMF"/>
</dbReference>
<dbReference type="PANTHER" id="PTHR15239">
    <property type="entry name" value="NUCLEAR EXPORT MEDIATOR FACTOR NEMF"/>
    <property type="match status" value="1"/>
</dbReference>
<dbReference type="EMBL" id="CCYD01001204">
    <property type="protein sequence ID" value="CEG44462.1"/>
    <property type="molecule type" value="Genomic_DNA"/>
</dbReference>
<dbReference type="AlphaFoldDB" id="A0A0P1AT93"/>
<dbReference type="GO" id="GO:0000049">
    <property type="term" value="F:tRNA binding"/>
    <property type="evidence" value="ECO:0007669"/>
    <property type="project" value="TreeGrafter"/>
</dbReference>
<dbReference type="GO" id="GO:0043023">
    <property type="term" value="F:ribosomal large subunit binding"/>
    <property type="evidence" value="ECO:0007669"/>
    <property type="project" value="TreeGrafter"/>
</dbReference>
<reference evidence="2" key="1">
    <citation type="submission" date="2014-09" db="EMBL/GenBank/DDBJ databases">
        <authorList>
            <person name="Sharma Rahul"/>
            <person name="Thines Marco"/>
        </authorList>
    </citation>
    <scope>NUCLEOTIDE SEQUENCE [LARGE SCALE GENOMIC DNA]</scope>
</reference>
<sequence length="171" mass="19138">MKKMRMSIDDIHAMVGSIRANVVNMRVTNIYDIQVESESGAAKTYILKLHQPPFPKVFLLLESGVRFHTSKYARDAKAGSALPSQFTMKLRKHLRGKRLSALTQLEGDRVVDFTFGQGYEIFFSSNSKEEKNAYCPLSDAHDKCQLASYSVSTCVAFQQMISLTMFGPGSV</sequence>
<protein>
    <submittedName>
        <fullName evidence="1">Predicted RNA-binding protein</fullName>
    </submittedName>
</protein>
<dbReference type="Proteomes" id="UP000054928">
    <property type="component" value="Unassembled WGS sequence"/>
</dbReference>
<name>A0A0P1AT93_PLAHL</name>
<dbReference type="PANTHER" id="PTHR15239:SF6">
    <property type="entry name" value="RIBOSOME QUALITY CONTROL COMPLEX SUBUNIT NEMF"/>
    <property type="match status" value="1"/>
</dbReference>
<dbReference type="GO" id="GO:1990112">
    <property type="term" value="C:RQC complex"/>
    <property type="evidence" value="ECO:0007669"/>
    <property type="project" value="TreeGrafter"/>
</dbReference>
<proteinExistence type="predicted"/>
<evidence type="ECO:0000313" key="2">
    <source>
        <dbReference type="Proteomes" id="UP000054928"/>
    </source>
</evidence>
<evidence type="ECO:0000313" key="1">
    <source>
        <dbReference type="EMBL" id="CEG44462.1"/>
    </source>
</evidence>
<keyword evidence="2" id="KW-1185">Reference proteome</keyword>
<dbReference type="GO" id="GO:0072344">
    <property type="term" value="P:rescue of stalled ribosome"/>
    <property type="evidence" value="ECO:0007669"/>
    <property type="project" value="TreeGrafter"/>
</dbReference>